<name>A0A518ALK5_9BACT</name>
<evidence type="ECO:0000313" key="7">
    <source>
        <dbReference type="EMBL" id="QDU55599.1"/>
    </source>
</evidence>
<evidence type="ECO:0000256" key="3">
    <source>
        <dbReference type="ARBA" id="ARBA00022729"/>
    </source>
</evidence>
<keyword evidence="3" id="KW-0732">Signal</keyword>
<organism evidence="7 8">
    <name type="scientific">Aeoliella mucimassa</name>
    <dbReference type="NCBI Taxonomy" id="2527972"/>
    <lineage>
        <taxon>Bacteria</taxon>
        <taxon>Pseudomonadati</taxon>
        <taxon>Planctomycetota</taxon>
        <taxon>Planctomycetia</taxon>
        <taxon>Pirellulales</taxon>
        <taxon>Lacipirellulaceae</taxon>
        <taxon>Aeoliella</taxon>
    </lineage>
</organism>
<dbReference type="GO" id="GO:0006004">
    <property type="term" value="P:fucose metabolic process"/>
    <property type="evidence" value="ECO:0007669"/>
    <property type="project" value="TreeGrafter"/>
</dbReference>
<dbReference type="PANTHER" id="PTHR10030">
    <property type="entry name" value="ALPHA-L-FUCOSIDASE"/>
    <property type="match status" value="1"/>
</dbReference>
<keyword evidence="4" id="KW-0378">Hydrolase</keyword>
<dbReference type="InterPro" id="IPR000933">
    <property type="entry name" value="Glyco_hydro_29"/>
</dbReference>
<dbReference type="EC" id="3.2.1.51" evidence="2"/>
<dbReference type="Gene3D" id="3.20.20.80">
    <property type="entry name" value="Glycosidases"/>
    <property type="match status" value="1"/>
</dbReference>
<dbReference type="InterPro" id="IPR017853">
    <property type="entry name" value="GH"/>
</dbReference>
<dbReference type="Proteomes" id="UP000315750">
    <property type="component" value="Chromosome"/>
</dbReference>
<dbReference type="GO" id="GO:0016139">
    <property type="term" value="P:glycoside catabolic process"/>
    <property type="evidence" value="ECO:0007669"/>
    <property type="project" value="TreeGrafter"/>
</dbReference>
<dbReference type="AlphaFoldDB" id="A0A518ALK5"/>
<evidence type="ECO:0000256" key="1">
    <source>
        <dbReference type="ARBA" id="ARBA00007951"/>
    </source>
</evidence>
<dbReference type="SUPFAM" id="SSF51445">
    <property type="entry name" value="(Trans)glycosidases"/>
    <property type="match status" value="1"/>
</dbReference>
<dbReference type="SMR" id="A0A518ALK5"/>
<dbReference type="Pfam" id="PF01120">
    <property type="entry name" value="Alpha_L_fucos"/>
    <property type="match status" value="1"/>
</dbReference>
<feature type="domain" description="Glycoside hydrolase family 29 N-terminal" evidence="6">
    <location>
        <begin position="91"/>
        <end position="378"/>
    </location>
</feature>
<evidence type="ECO:0000259" key="6">
    <source>
        <dbReference type="Pfam" id="PF01120"/>
    </source>
</evidence>
<dbReference type="RefSeq" id="WP_197529056.1">
    <property type="nucleotide sequence ID" value="NZ_CP036278.1"/>
</dbReference>
<dbReference type="InterPro" id="IPR057739">
    <property type="entry name" value="Glyco_hydro_29_N"/>
</dbReference>
<evidence type="ECO:0000256" key="2">
    <source>
        <dbReference type="ARBA" id="ARBA00012662"/>
    </source>
</evidence>
<protein>
    <recommendedName>
        <fullName evidence="2">alpha-L-fucosidase</fullName>
        <ecNumber evidence="2">3.2.1.51</ecNumber>
    </recommendedName>
</protein>
<accession>A0A518ALK5</accession>
<evidence type="ECO:0000256" key="4">
    <source>
        <dbReference type="ARBA" id="ARBA00022801"/>
    </source>
</evidence>
<gene>
    <name evidence="7" type="ORF">Pan181_17910</name>
</gene>
<keyword evidence="8" id="KW-1185">Reference proteome</keyword>
<comment type="similarity">
    <text evidence="1">Belongs to the glycosyl hydrolase 29 family.</text>
</comment>
<dbReference type="PROSITE" id="PS51318">
    <property type="entry name" value="TAT"/>
    <property type="match status" value="1"/>
</dbReference>
<dbReference type="GO" id="GO:0004560">
    <property type="term" value="F:alpha-L-fucosidase activity"/>
    <property type="evidence" value="ECO:0007669"/>
    <property type="project" value="InterPro"/>
</dbReference>
<dbReference type="Gene3D" id="2.60.120.260">
    <property type="entry name" value="Galactose-binding domain-like"/>
    <property type="match status" value="1"/>
</dbReference>
<dbReference type="InterPro" id="IPR006311">
    <property type="entry name" value="TAT_signal"/>
</dbReference>
<proteinExistence type="inferred from homology"/>
<dbReference type="PANTHER" id="PTHR10030:SF37">
    <property type="entry name" value="ALPHA-L-FUCOSIDASE-RELATED"/>
    <property type="match status" value="1"/>
</dbReference>
<dbReference type="GO" id="GO:0005764">
    <property type="term" value="C:lysosome"/>
    <property type="evidence" value="ECO:0007669"/>
    <property type="project" value="TreeGrafter"/>
</dbReference>
<sequence>MPSVSRRRFLQSATALGVTQGLLQSPASLLAQPPVTANSNTGGTIELARPTAAQQRWQDCELGLIYHFDMPVAAGDTAPNNTTRKRFDPALYNPTKLDTDQWIEAAKALGAKYAVFTATHFNGFMQWQSDLYPYGVKQAKWRDGKGDVVADFVESCRKADILPGIYFSTHRNVYWEVWGHYVDWGRGRGTEKQQQFNRVAEKMTEELCSRYGPLVQIWFDAGVMTPQQGGPDVLPIFEQHQPDSVFYHSGQRSDHRWIGNEAGHAGSPCWATMPAASDGEFVSHNSSLWKPHLHSGVAGAARWSPGMVDVPLRGANGTHNWFWSPNQDDDALSLSTLETMYDQSVGRNCNFILGEVVNSEGLVPESDIERLQAFGDRLRERFATPVGETSGFGELVELTFAAPQRVDQVVLMEDIEQGERVRSYVVEGRTEDGAWHPLAKGQSIGALLNN</sequence>
<dbReference type="SMART" id="SM00812">
    <property type="entry name" value="Alpha_L_fucos"/>
    <property type="match status" value="1"/>
</dbReference>
<keyword evidence="5" id="KW-0326">Glycosidase</keyword>
<dbReference type="EMBL" id="CP036278">
    <property type="protein sequence ID" value="QDU55599.1"/>
    <property type="molecule type" value="Genomic_DNA"/>
</dbReference>
<dbReference type="KEGG" id="amuc:Pan181_17910"/>
<evidence type="ECO:0000313" key="8">
    <source>
        <dbReference type="Proteomes" id="UP000315750"/>
    </source>
</evidence>
<evidence type="ECO:0000256" key="5">
    <source>
        <dbReference type="ARBA" id="ARBA00023295"/>
    </source>
</evidence>
<reference evidence="7 8" key="1">
    <citation type="submission" date="2019-02" db="EMBL/GenBank/DDBJ databases">
        <title>Deep-cultivation of Planctomycetes and their phenomic and genomic characterization uncovers novel biology.</title>
        <authorList>
            <person name="Wiegand S."/>
            <person name="Jogler M."/>
            <person name="Boedeker C."/>
            <person name="Pinto D."/>
            <person name="Vollmers J."/>
            <person name="Rivas-Marin E."/>
            <person name="Kohn T."/>
            <person name="Peeters S.H."/>
            <person name="Heuer A."/>
            <person name="Rast P."/>
            <person name="Oberbeckmann S."/>
            <person name="Bunk B."/>
            <person name="Jeske O."/>
            <person name="Meyerdierks A."/>
            <person name="Storesund J.E."/>
            <person name="Kallscheuer N."/>
            <person name="Luecker S."/>
            <person name="Lage O.M."/>
            <person name="Pohl T."/>
            <person name="Merkel B.J."/>
            <person name="Hornburger P."/>
            <person name="Mueller R.-W."/>
            <person name="Bruemmer F."/>
            <person name="Labrenz M."/>
            <person name="Spormann A.M."/>
            <person name="Op den Camp H."/>
            <person name="Overmann J."/>
            <person name="Amann R."/>
            <person name="Jetten M.S.M."/>
            <person name="Mascher T."/>
            <person name="Medema M.H."/>
            <person name="Devos D.P."/>
            <person name="Kaster A.-K."/>
            <person name="Ovreas L."/>
            <person name="Rohde M."/>
            <person name="Galperin M.Y."/>
            <person name="Jogler C."/>
        </authorList>
    </citation>
    <scope>NUCLEOTIDE SEQUENCE [LARGE SCALE GENOMIC DNA]</scope>
    <source>
        <strain evidence="7 8">Pan181</strain>
    </source>
</reference>